<evidence type="ECO:0000313" key="3">
    <source>
        <dbReference type="Proteomes" id="UP000262969"/>
    </source>
</evidence>
<dbReference type="GO" id="GO:0004519">
    <property type="term" value="F:endonuclease activity"/>
    <property type="evidence" value="ECO:0007669"/>
    <property type="project" value="InterPro"/>
</dbReference>
<name>A0A3D2XAV6_9FIRM</name>
<dbReference type="PANTHER" id="PTHR41287">
    <property type="match status" value="1"/>
</dbReference>
<gene>
    <name evidence="2" type="ORF">DHW61_15970</name>
</gene>
<sequence>SEIYRVSSEYELKMLGCDPYLSRMLTQRVMKNDIAVAEIPQDMKNMSPAMKKIEELLLKEELQHEKNPCARWCFGNIRVATDGNENLKPMKNKSVGRIDVTVAWIIAMATAMLNEVTSLNDRINSEEWSL</sequence>
<dbReference type="InterPro" id="IPR046462">
    <property type="entry name" value="TerL_nuclease"/>
</dbReference>
<organism evidence="2 3">
    <name type="scientific">Lachnoclostridium phytofermentans</name>
    <dbReference type="NCBI Taxonomy" id="66219"/>
    <lineage>
        <taxon>Bacteria</taxon>
        <taxon>Bacillati</taxon>
        <taxon>Bacillota</taxon>
        <taxon>Clostridia</taxon>
        <taxon>Lachnospirales</taxon>
        <taxon>Lachnospiraceae</taxon>
    </lineage>
</organism>
<protein>
    <submittedName>
        <fullName evidence="2">Terminase</fullName>
    </submittedName>
</protein>
<dbReference type="Pfam" id="PF20441">
    <property type="entry name" value="TerL_nuclease"/>
    <property type="match status" value="1"/>
</dbReference>
<accession>A0A3D2XAV6</accession>
<dbReference type="AlphaFoldDB" id="A0A3D2XAV6"/>
<feature type="domain" description="Terminase large subunit-like endonuclease" evidence="1">
    <location>
        <begin position="9"/>
        <end position="115"/>
    </location>
</feature>
<reference evidence="2 3" key="1">
    <citation type="journal article" date="2018" name="Nat. Biotechnol.">
        <title>A standardized bacterial taxonomy based on genome phylogeny substantially revises the tree of life.</title>
        <authorList>
            <person name="Parks D.H."/>
            <person name="Chuvochina M."/>
            <person name="Waite D.W."/>
            <person name="Rinke C."/>
            <person name="Skarshewski A."/>
            <person name="Chaumeil P.A."/>
            <person name="Hugenholtz P."/>
        </authorList>
    </citation>
    <scope>NUCLEOTIDE SEQUENCE [LARGE SCALE GENOMIC DNA]</scope>
    <source>
        <strain evidence="2">UBA11728</strain>
    </source>
</reference>
<evidence type="ECO:0000259" key="1">
    <source>
        <dbReference type="Pfam" id="PF20441"/>
    </source>
</evidence>
<feature type="non-terminal residue" evidence="2">
    <location>
        <position position="1"/>
    </location>
</feature>
<dbReference type="EMBL" id="DPVV01000529">
    <property type="protein sequence ID" value="HCL03877.1"/>
    <property type="molecule type" value="Genomic_DNA"/>
</dbReference>
<dbReference type="InterPro" id="IPR005021">
    <property type="entry name" value="Terminase_largesu-like"/>
</dbReference>
<comment type="caution">
    <text evidence="2">The sequence shown here is derived from an EMBL/GenBank/DDBJ whole genome shotgun (WGS) entry which is preliminary data.</text>
</comment>
<evidence type="ECO:0000313" key="2">
    <source>
        <dbReference type="EMBL" id="HCL03877.1"/>
    </source>
</evidence>
<dbReference type="Proteomes" id="UP000262969">
    <property type="component" value="Unassembled WGS sequence"/>
</dbReference>
<proteinExistence type="predicted"/>
<dbReference type="PANTHER" id="PTHR41287:SF1">
    <property type="entry name" value="PROTEIN YMFN"/>
    <property type="match status" value="1"/>
</dbReference>